<feature type="domain" description="OmpR/PhoB-type" evidence="5">
    <location>
        <begin position="5"/>
        <end position="103"/>
    </location>
</feature>
<dbReference type="GO" id="GO:0006355">
    <property type="term" value="P:regulation of DNA-templated transcription"/>
    <property type="evidence" value="ECO:0007669"/>
    <property type="project" value="InterPro"/>
</dbReference>
<evidence type="ECO:0000313" key="7">
    <source>
        <dbReference type="Proteomes" id="UP000033452"/>
    </source>
</evidence>
<keyword evidence="2 3" id="KW-0238">DNA-binding</keyword>
<comment type="caution">
    <text evidence="6">The sequence shown here is derived from an EMBL/GenBank/DDBJ whole genome shotgun (WGS) entry which is preliminary data.</text>
</comment>
<feature type="DNA-binding region" description="OmpR/PhoB-type" evidence="3">
    <location>
        <begin position="5"/>
        <end position="103"/>
    </location>
</feature>
<dbReference type="EMBL" id="JXYA01000004">
    <property type="protein sequence ID" value="KJZ12626.1"/>
    <property type="molecule type" value="Genomic_DNA"/>
</dbReference>
<dbReference type="InterPro" id="IPR001867">
    <property type="entry name" value="OmpR/PhoB-type_DNA-bd"/>
</dbReference>
<dbReference type="GO" id="GO:0003677">
    <property type="term" value="F:DNA binding"/>
    <property type="evidence" value="ECO:0007669"/>
    <property type="project" value="UniProtKB-UniRule"/>
</dbReference>
<dbReference type="RefSeq" id="WP_046003357.1">
    <property type="nucleotide sequence ID" value="NZ_JXYA01000004.1"/>
</dbReference>
<evidence type="ECO:0000256" key="2">
    <source>
        <dbReference type="ARBA" id="ARBA00023125"/>
    </source>
</evidence>
<name>A0A0F4QY57_9GAMM</name>
<dbReference type="Gene3D" id="1.10.10.10">
    <property type="entry name" value="Winged helix-like DNA-binding domain superfamily/Winged helix DNA-binding domain"/>
    <property type="match status" value="1"/>
</dbReference>
<evidence type="ECO:0000256" key="3">
    <source>
        <dbReference type="PROSITE-ProRule" id="PRU01091"/>
    </source>
</evidence>
<comment type="similarity">
    <text evidence="1">Belongs to the TolB family.</text>
</comment>
<dbReference type="InterPro" id="IPR011659">
    <property type="entry name" value="WD40"/>
</dbReference>
<dbReference type="Pfam" id="PF07676">
    <property type="entry name" value="PD40"/>
    <property type="match status" value="1"/>
</dbReference>
<keyword evidence="4" id="KW-0472">Membrane</keyword>
<dbReference type="SMART" id="SM00862">
    <property type="entry name" value="Trans_reg_C"/>
    <property type="match status" value="1"/>
</dbReference>
<dbReference type="SUPFAM" id="SSF46894">
    <property type="entry name" value="C-terminal effector domain of the bipartite response regulators"/>
    <property type="match status" value="1"/>
</dbReference>
<reference evidence="6 7" key="1">
    <citation type="journal article" date="2015" name="BMC Genomics">
        <title>Genome mining reveals unlocked bioactive potential of marine Gram-negative bacteria.</title>
        <authorList>
            <person name="Machado H."/>
            <person name="Sonnenschein E.C."/>
            <person name="Melchiorsen J."/>
            <person name="Gram L."/>
        </authorList>
    </citation>
    <scope>NUCLEOTIDE SEQUENCE [LARGE SCALE GENOMIC DNA]</scope>
    <source>
        <strain evidence="6 7">S2471</strain>
    </source>
</reference>
<dbReference type="Pfam" id="PF00486">
    <property type="entry name" value="Trans_reg_C"/>
    <property type="match status" value="1"/>
</dbReference>
<sequence length="662" mass="73813">MEKLTHAFVINNIIIDPQRNQVQHSDEINSLEPKAMALLCVLAGQPNTVIAQETLYETIWPGRVFSPSSLQRLIALLRKALRDSSKSPEIIFTHAKQGYSLEAAISKPQTGTKTPSKALLSALGLVFLLLVITAYIFSRPHPTLSDTQALTFTALAEFNGQFSPDGKAIAFLRQSADKQTELVVRQLENPGKDRLLSDVQIRDFTWLTNKQLLIAQTDSEAGKLIRVRLTQSGIQPQHSLPATRHLRNIRHLLKGPDSAIYFVAAHPNAAQTDTKQSVIMQLDLISFELKTLMTLPAAHDIVDLAATPDGLYVSLFENRKINKLLKIEPDSLNVNVINAELDGRYKLAWSSHHKRLILLDSLKPAVFALAANNQLVTIHHALSAGVLDANLYQDKLLTSRAHQTINVFSSQSPDAALIHSKYEDYLASVSPTGRSVVFVSNRSGYPQLYMTDQNNQPEVIFTNPGREDFISRAIWHPNAQQLVFAADKKVYQFDVATHELTALPIAQPITRVEYWQTSDLPGAGVLYLTHATQASTVAYHIDSGETELLSGPEHFIYASKTHHVGWQDNTLRTSTGVSWQPDSGQIRHAFSVGERILVQITAPDAQRLLEFDHHLNILSQQPLPGSAQFVSSAFYTEQNAFIYYYSHRQNTDSDLMLSRLTF</sequence>
<dbReference type="InterPro" id="IPR036388">
    <property type="entry name" value="WH-like_DNA-bd_sf"/>
</dbReference>
<evidence type="ECO:0000259" key="5">
    <source>
        <dbReference type="PROSITE" id="PS51755"/>
    </source>
</evidence>
<dbReference type="Proteomes" id="UP000033452">
    <property type="component" value="Unassembled WGS sequence"/>
</dbReference>
<keyword evidence="4" id="KW-1133">Transmembrane helix</keyword>
<evidence type="ECO:0000256" key="1">
    <source>
        <dbReference type="ARBA" id="ARBA00009820"/>
    </source>
</evidence>
<dbReference type="PANTHER" id="PTHR36842:SF1">
    <property type="entry name" value="PROTEIN TOLB"/>
    <property type="match status" value="1"/>
</dbReference>
<keyword evidence="4" id="KW-0812">Transmembrane</keyword>
<evidence type="ECO:0000256" key="4">
    <source>
        <dbReference type="SAM" id="Phobius"/>
    </source>
</evidence>
<dbReference type="AlphaFoldDB" id="A0A0F4QY57"/>
<accession>A0A0F4QY57</accession>
<dbReference type="PROSITE" id="PS51755">
    <property type="entry name" value="OMPR_PHOB"/>
    <property type="match status" value="1"/>
</dbReference>
<dbReference type="CDD" id="cd00383">
    <property type="entry name" value="trans_reg_C"/>
    <property type="match status" value="1"/>
</dbReference>
<dbReference type="PATRIC" id="fig|43658.5.peg.469"/>
<feature type="transmembrane region" description="Helical" evidence="4">
    <location>
        <begin position="118"/>
        <end position="137"/>
    </location>
</feature>
<dbReference type="Gene3D" id="2.120.10.30">
    <property type="entry name" value="TolB, C-terminal domain"/>
    <property type="match status" value="1"/>
</dbReference>
<protein>
    <recommendedName>
        <fullName evidence="5">OmpR/PhoB-type domain-containing protein</fullName>
    </recommendedName>
</protein>
<dbReference type="SUPFAM" id="SSF82171">
    <property type="entry name" value="DPP6 N-terminal domain-like"/>
    <property type="match status" value="1"/>
</dbReference>
<dbReference type="GO" id="GO:0000160">
    <property type="term" value="P:phosphorelay signal transduction system"/>
    <property type="evidence" value="ECO:0007669"/>
    <property type="project" value="InterPro"/>
</dbReference>
<proteinExistence type="inferred from homology"/>
<evidence type="ECO:0000313" key="6">
    <source>
        <dbReference type="EMBL" id="KJZ12626.1"/>
    </source>
</evidence>
<dbReference type="OrthoDB" id="5693682at2"/>
<gene>
    <name evidence="6" type="ORF">TW77_02260</name>
</gene>
<organism evidence="6 7">
    <name type="scientific">Pseudoalteromonas rubra</name>
    <dbReference type="NCBI Taxonomy" id="43658"/>
    <lineage>
        <taxon>Bacteria</taxon>
        <taxon>Pseudomonadati</taxon>
        <taxon>Pseudomonadota</taxon>
        <taxon>Gammaproteobacteria</taxon>
        <taxon>Alteromonadales</taxon>
        <taxon>Pseudoalteromonadaceae</taxon>
        <taxon>Pseudoalteromonas</taxon>
    </lineage>
</organism>
<keyword evidence="7" id="KW-1185">Reference proteome</keyword>
<dbReference type="InterPro" id="IPR016032">
    <property type="entry name" value="Sig_transdc_resp-reg_C-effctor"/>
</dbReference>
<dbReference type="InterPro" id="IPR011042">
    <property type="entry name" value="6-blade_b-propeller_TolB-like"/>
</dbReference>
<dbReference type="PANTHER" id="PTHR36842">
    <property type="entry name" value="PROTEIN TOLB HOMOLOG"/>
    <property type="match status" value="1"/>
</dbReference>